<proteinExistence type="predicted"/>
<evidence type="ECO:0000313" key="1">
    <source>
        <dbReference type="EMBL" id="ABT15255.1"/>
    </source>
</evidence>
<dbReference type="GeneID" id="5659160"/>
<sequence>MIMFDTLFHDVLKRCRKIACGEFESDRCRFRRRKILGCKCNRTRCVFARELYQRIHHYYVKKILVKLLLFGFLNHTAIFLR</sequence>
<dbReference type="KEGG" id="vg:5659160"/>
<name>A7IY31_PBCVN</name>
<evidence type="ECO:0000313" key="2">
    <source>
        <dbReference type="Proteomes" id="UP000202419"/>
    </source>
</evidence>
<organism evidence="1 2">
    <name type="scientific">Paramecium bursaria Chlorella virus NY2A</name>
    <name type="common">PBCV-NY2A</name>
    <dbReference type="NCBI Taxonomy" id="46021"/>
    <lineage>
        <taxon>Viruses</taxon>
        <taxon>Varidnaviria</taxon>
        <taxon>Bamfordvirae</taxon>
        <taxon>Nucleocytoviricota</taxon>
        <taxon>Megaviricetes</taxon>
        <taxon>Algavirales</taxon>
        <taxon>Phycodnaviridae</taxon>
        <taxon>Chlorovirus</taxon>
        <taxon>Chlorovirus americanus</taxon>
    </lineage>
</organism>
<protein>
    <submittedName>
        <fullName evidence="1">Uncharacterized protein b856R</fullName>
    </submittedName>
</protein>
<dbReference type="RefSeq" id="YP_001498052.1">
    <property type="nucleotide sequence ID" value="NC_009898.1"/>
</dbReference>
<accession>A7IY31</accession>
<organismHost>
    <name type="scientific">Chlorella</name>
    <dbReference type="NCBI Taxonomy" id="3071"/>
</organismHost>
<dbReference type="EMBL" id="DQ491002">
    <property type="protein sequence ID" value="ABT15255.1"/>
    <property type="molecule type" value="Genomic_DNA"/>
</dbReference>
<keyword evidence="2" id="KW-1185">Reference proteome</keyword>
<dbReference type="Proteomes" id="UP000202419">
    <property type="component" value="Segment"/>
</dbReference>
<gene>
    <name evidence="1" type="primary">b856R</name>
    <name evidence="1" type="ORF">NY2A_b856R</name>
</gene>
<reference evidence="1 2" key="1">
    <citation type="journal article" date="2007" name="Virology">
        <title>Sequence and annotation of the 369-kb NY-2A and the 345-kb AR158 viruses that infect Chlorella NC64A.</title>
        <authorList>
            <person name="Fitzgerald L.A."/>
            <person name="Graves M.V."/>
            <person name="Li X."/>
            <person name="Feldblyum T."/>
            <person name="Nierman W.C."/>
            <person name="Van Etten J.L."/>
        </authorList>
    </citation>
    <scope>NUCLEOTIDE SEQUENCE [LARGE SCALE GENOMIC DNA]</scope>
    <source>
        <strain evidence="1 2">NY-2A</strain>
    </source>
</reference>